<dbReference type="Proteomes" id="UP000887566">
    <property type="component" value="Unplaced"/>
</dbReference>
<evidence type="ECO:0000256" key="1">
    <source>
        <dbReference type="ARBA" id="ARBA00004123"/>
    </source>
</evidence>
<dbReference type="WBParaSite" id="PSAMB.scaffold14396size1903.g36031.t1">
    <property type="protein sequence ID" value="PSAMB.scaffold14396size1903.g36031.t1"/>
    <property type="gene ID" value="PSAMB.scaffold14396size1903.g36031"/>
</dbReference>
<proteinExistence type="predicted"/>
<keyword evidence="2" id="KW-0238">DNA-binding</keyword>
<dbReference type="CDD" id="cd00086">
    <property type="entry name" value="homeodomain"/>
    <property type="match status" value="1"/>
</dbReference>
<accession>A0A914V3V0</accession>
<evidence type="ECO:0000313" key="6">
    <source>
        <dbReference type="WBParaSite" id="PSAMB.scaffold14396size1903.g36031.t1"/>
    </source>
</evidence>
<feature type="domain" description="Homeobox" evidence="4">
    <location>
        <begin position="60"/>
        <end position="74"/>
    </location>
</feature>
<evidence type="ECO:0000259" key="4">
    <source>
        <dbReference type="PROSITE" id="PS50071"/>
    </source>
</evidence>
<reference evidence="6" key="1">
    <citation type="submission" date="2022-11" db="UniProtKB">
        <authorList>
            <consortium name="WormBaseParasite"/>
        </authorList>
    </citation>
    <scope>IDENTIFICATION</scope>
</reference>
<evidence type="ECO:0000256" key="3">
    <source>
        <dbReference type="SAM" id="MobiDB-lite"/>
    </source>
</evidence>
<dbReference type="InterPro" id="IPR001356">
    <property type="entry name" value="HD"/>
</dbReference>
<feature type="compositionally biased region" description="Polar residues" evidence="3">
    <location>
        <begin position="84"/>
        <end position="93"/>
    </location>
</feature>
<keyword evidence="5" id="KW-1185">Reference proteome</keyword>
<sequence length="262" mass="27417">MAVLMRTVPGGGFGVVFGPPVRPSPLDDGLPIRSDVSAAIVEARPSQMRSHYMHTVLEGVKIWFQNRRSKYKKLMKSSHGGIGQQQMPQTPESANGDEDDEADESMEGIPPAPQTPQDGNGGGSRPPLGSPPQTADQLGGLVGQPSSGVGNGVPQDPPPTSAVGGIQQLLGGAAPFGLPPSVSMQSAIDLHAMSSGGVPSSWTGGVSLPLVGQHQQHPGFDKMYGPTDAMDVKPTLHYADYSYGMPPQMSQGGNYMAVYNQY</sequence>
<evidence type="ECO:0000256" key="2">
    <source>
        <dbReference type="PROSITE-ProRule" id="PRU00108"/>
    </source>
</evidence>
<feature type="compositionally biased region" description="Acidic residues" evidence="3">
    <location>
        <begin position="95"/>
        <end position="106"/>
    </location>
</feature>
<feature type="DNA-binding region" description="Homeobox" evidence="2">
    <location>
        <begin position="62"/>
        <end position="75"/>
    </location>
</feature>
<dbReference type="AlphaFoldDB" id="A0A914V3V0"/>
<keyword evidence="2" id="KW-0371">Homeobox</keyword>
<name>A0A914V3V0_9BILA</name>
<protein>
    <submittedName>
        <fullName evidence="6">Homeobox domain-containing protein</fullName>
    </submittedName>
</protein>
<comment type="subcellular location">
    <subcellularLocation>
        <location evidence="1 2">Nucleus</location>
    </subcellularLocation>
</comment>
<feature type="region of interest" description="Disordered" evidence="3">
    <location>
        <begin position="74"/>
        <end position="165"/>
    </location>
</feature>
<organism evidence="5 6">
    <name type="scientific">Plectus sambesii</name>
    <dbReference type="NCBI Taxonomy" id="2011161"/>
    <lineage>
        <taxon>Eukaryota</taxon>
        <taxon>Metazoa</taxon>
        <taxon>Ecdysozoa</taxon>
        <taxon>Nematoda</taxon>
        <taxon>Chromadorea</taxon>
        <taxon>Plectida</taxon>
        <taxon>Plectina</taxon>
        <taxon>Plectoidea</taxon>
        <taxon>Plectidae</taxon>
        <taxon>Plectus</taxon>
    </lineage>
</organism>
<dbReference type="InterPro" id="IPR009057">
    <property type="entry name" value="Homeodomain-like_sf"/>
</dbReference>
<dbReference type="GO" id="GO:0005634">
    <property type="term" value="C:nucleus"/>
    <property type="evidence" value="ECO:0007669"/>
    <property type="project" value="UniProtKB-SubCell"/>
</dbReference>
<dbReference type="GO" id="GO:0003677">
    <property type="term" value="F:DNA binding"/>
    <property type="evidence" value="ECO:0007669"/>
    <property type="project" value="UniProtKB-UniRule"/>
</dbReference>
<dbReference type="PROSITE" id="PS50071">
    <property type="entry name" value="HOMEOBOX_2"/>
    <property type="match status" value="1"/>
</dbReference>
<evidence type="ECO:0000313" key="5">
    <source>
        <dbReference type="Proteomes" id="UP000887566"/>
    </source>
</evidence>
<keyword evidence="2" id="KW-0539">Nucleus</keyword>
<dbReference type="SUPFAM" id="SSF46689">
    <property type="entry name" value="Homeodomain-like"/>
    <property type="match status" value="1"/>
</dbReference>